<organism evidence="2 3">
    <name type="scientific">Floridaenema aerugineum BLCC-F46</name>
    <dbReference type="NCBI Taxonomy" id="3153654"/>
    <lineage>
        <taxon>Bacteria</taxon>
        <taxon>Bacillati</taxon>
        <taxon>Cyanobacteriota</taxon>
        <taxon>Cyanophyceae</taxon>
        <taxon>Oscillatoriophycideae</taxon>
        <taxon>Aerosakkonematales</taxon>
        <taxon>Aerosakkonemataceae</taxon>
        <taxon>Floridanema</taxon>
        <taxon>Floridanema aerugineum</taxon>
    </lineage>
</organism>
<keyword evidence="1" id="KW-0472">Membrane</keyword>
<proteinExistence type="predicted"/>
<name>A0ABV4X4K1_9CYAN</name>
<reference evidence="2 3" key="1">
    <citation type="submission" date="2024-09" db="EMBL/GenBank/DDBJ databases">
        <title>Floridaenema gen nov. (Aerosakkonemataceae, Aerosakkonematales ord. nov., Cyanobacteria) from benthic tropical and subtropical fresh waters, with the description of four new species.</title>
        <authorList>
            <person name="Moretto J.A."/>
            <person name="Berthold D.E."/>
            <person name="Lefler F.W."/>
            <person name="Huang I.-S."/>
            <person name="Laughinghouse H. IV."/>
        </authorList>
    </citation>
    <scope>NUCLEOTIDE SEQUENCE [LARGE SCALE GENOMIC DNA]</scope>
    <source>
        <strain evidence="2 3">BLCC-F46</strain>
    </source>
</reference>
<gene>
    <name evidence="2" type="ORF">ACE1CC_12735</name>
</gene>
<comment type="caution">
    <text evidence="2">The sequence shown here is derived from an EMBL/GenBank/DDBJ whole genome shotgun (WGS) entry which is preliminary data.</text>
</comment>
<keyword evidence="3" id="KW-1185">Reference proteome</keyword>
<dbReference type="Proteomes" id="UP001576774">
    <property type="component" value="Unassembled WGS sequence"/>
</dbReference>
<feature type="transmembrane region" description="Helical" evidence="1">
    <location>
        <begin position="20"/>
        <end position="41"/>
    </location>
</feature>
<dbReference type="EMBL" id="JBHFNQ010000098">
    <property type="protein sequence ID" value="MFB2877712.1"/>
    <property type="molecule type" value="Genomic_DNA"/>
</dbReference>
<sequence length="138" mass="15570">MFIAGSATMNFSKIRSSNKIWIFACSLYLGFLIFISTSAYLKSLQPLLLRIPFADTFMHFLLLGLAAFLSHLALNKRYVMVFGILFPQGPFIIALCCMVDEILQTLSPRQTSSFLDLIADLAGIILFYFLAERIKLKS</sequence>
<keyword evidence="1" id="KW-0812">Transmembrane</keyword>
<dbReference type="RefSeq" id="WP_413270812.1">
    <property type="nucleotide sequence ID" value="NZ_JBHFNQ010000098.1"/>
</dbReference>
<feature type="transmembrane region" description="Helical" evidence="1">
    <location>
        <begin position="81"/>
        <end position="102"/>
    </location>
</feature>
<protein>
    <submittedName>
        <fullName evidence="2">VanZ family protein</fullName>
    </submittedName>
</protein>
<dbReference type="NCBIfam" id="NF037970">
    <property type="entry name" value="vanZ_1"/>
    <property type="match status" value="1"/>
</dbReference>
<keyword evidence="1" id="KW-1133">Transmembrane helix</keyword>
<feature type="transmembrane region" description="Helical" evidence="1">
    <location>
        <begin position="114"/>
        <end position="131"/>
    </location>
</feature>
<evidence type="ECO:0000256" key="1">
    <source>
        <dbReference type="SAM" id="Phobius"/>
    </source>
</evidence>
<accession>A0ABV4X4K1</accession>
<evidence type="ECO:0000313" key="3">
    <source>
        <dbReference type="Proteomes" id="UP001576774"/>
    </source>
</evidence>
<feature type="transmembrane region" description="Helical" evidence="1">
    <location>
        <begin position="47"/>
        <end position="69"/>
    </location>
</feature>
<evidence type="ECO:0000313" key="2">
    <source>
        <dbReference type="EMBL" id="MFB2877712.1"/>
    </source>
</evidence>